<dbReference type="Gene3D" id="3.40.50.450">
    <property type="match status" value="1"/>
</dbReference>
<dbReference type="RefSeq" id="WP_105001882.1">
    <property type="nucleotide sequence ID" value="NZ_MQVX01000001.1"/>
</dbReference>
<name>A0A2S7T9M0_9FLAO</name>
<organism evidence="3 4">
    <name type="scientific">Aureicoccus marinus</name>
    <dbReference type="NCBI Taxonomy" id="754435"/>
    <lineage>
        <taxon>Bacteria</taxon>
        <taxon>Pseudomonadati</taxon>
        <taxon>Bacteroidota</taxon>
        <taxon>Flavobacteriia</taxon>
        <taxon>Flavobacteriales</taxon>
        <taxon>Flavobacteriaceae</taxon>
        <taxon>Aureicoccus</taxon>
    </lineage>
</organism>
<dbReference type="PANTHER" id="PTHR43022:SF1">
    <property type="entry name" value="PROTEIN SMF"/>
    <property type="match status" value="1"/>
</dbReference>
<dbReference type="AlphaFoldDB" id="A0A2S7T9M0"/>
<evidence type="ECO:0000259" key="2">
    <source>
        <dbReference type="Pfam" id="PF02481"/>
    </source>
</evidence>
<dbReference type="GO" id="GO:0009294">
    <property type="term" value="P:DNA-mediated transformation"/>
    <property type="evidence" value="ECO:0007669"/>
    <property type="project" value="InterPro"/>
</dbReference>
<dbReference type="EMBL" id="MQVX01000001">
    <property type="protein sequence ID" value="PQJ16207.1"/>
    <property type="molecule type" value="Genomic_DNA"/>
</dbReference>
<evidence type="ECO:0000313" key="4">
    <source>
        <dbReference type="Proteomes" id="UP000239366"/>
    </source>
</evidence>
<dbReference type="Pfam" id="PF02481">
    <property type="entry name" value="DNA_processg_A"/>
    <property type="match status" value="1"/>
</dbReference>
<reference evidence="4" key="1">
    <citation type="submission" date="2016-11" db="EMBL/GenBank/DDBJ databases">
        <title>Trade-off between light-utilization and light-protection in marine flavobacteria.</title>
        <authorList>
            <person name="Kumagai Y."/>
            <person name="Yoshizawa S."/>
            <person name="Kogure K."/>
        </authorList>
    </citation>
    <scope>NUCLEOTIDE SEQUENCE [LARGE SCALE GENOMIC DNA]</scope>
    <source>
        <strain evidence="4">SG-18</strain>
    </source>
</reference>
<feature type="domain" description="Smf/DprA SLOG" evidence="2">
    <location>
        <begin position="80"/>
        <end position="286"/>
    </location>
</feature>
<dbReference type="InterPro" id="IPR057666">
    <property type="entry name" value="DrpA_SLOG"/>
</dbReference>
<comment type="caution">
    <text evidence="3">The sequence shown here is derived from an EMBL/GenBank/DDBJ whole genome shotgun (WGS) entry which is preliminary data.</text>
</comment>
<dbReference type="InterPro" id="IPR003488">
    <property type="entry name" value="DprA"/>
</dbReference>
<comment type="similarity">
    <text evidence="1">Belongs to the DprA/Smf family.</text>
</comment>
<dbReference type="SUPFAM" id="SSF102405">
    <property type="entry name" value="MCP/YpsA-like"/>
    <property type="match status" value="1"/>
</dbReference>
<evidence type="ECO:0000256" key="1">
    <source>
        <dbReference type="ARBA" id="ARBA00006525"/>
    </source>
</evidence>
<dbReference type="PANTHER" id="PTHR43022">
    <property type="entry name" value="PROTEIN SMF"/>
    <property type="match status" value="1"/>
</dbReference>
<accession>A0A2S7T9M0</accession>
<keyword evidence="4" id="KW-1185">Reference proteome</keyword>
<dbReference type="NCBIfam" id="TIGR00732">
    <property type="entry name" value="dprA"/>
    <property type="match status" value="1"/>
</dbReference>
<dbReference type="OrthoDB" id="9785707at2"/>
<proteinExistence type="inferred from homology"/>
<evidence type="ECO:0000313" key="3">
    <source>
        <dbReference type="EMBL" id="PQJ16207.1"/>
    </source>
</evidence>
<sequence>MKEKETVSLLQFQSSKGIGSVRGKQLIEKFGSAWDAICWARSARHSVPPWAEILRQDGPRRRAETEFKEAQDRGYTLFGYGQAGYPRRLTEIPDPPLVLFVEGEASLAASNTLSVVGTRRMTPYGAAFCKALIEDLKAYRPTLVSGFAEGIDITVQMAAVEAGLATVACLAHGLGATYPAVHTGFRKKVVKQGALVTEFWREERPIPSHFVRRNRIIAGLSSATLVIQSASTGGSLITADLAFGYHREVYAVPGRTTDPQNKGCLELIRDHKAQLISEPQDLIDFLKWERPDSGFLDHNPTEKGAGAQGKIQTLVTEQSILLCLQKNGKMTPENVQKHLLLSNGQLMEWILRLELAGKIRTEPGNLLVLT</sequence>
<protein>
    <submittedName>
        <fullName evidence="3">DNA protecting protein DprA</fullName>
    </submittedName>
</protein>
<gene>
    <name evidence="3" type="ORF">BST99_11160</name>
</gene>
<dbReference type="Proteomes" id="UP000239366">
    <property type="component" value="Unassembled WGS sequence"/>
</dbReference>